<feature type="domain" description="Glycosyl hydrolase family 30 beta sandwich" evidence="6">
    <location>
        <begin position="603"/>
        <end position="649"/>
    </location>
</feature>
<dbReference type="Gene3D" id="2.80.10.50">
    <property type="match status" value="1"/>
</dbReference>
<evidence type="ECO:0000259" key="5">
    <source>
        <dbReference type="Pfam" id="PF02055"/>
    </source>
</evidence>
<keyword evidence="3" id="KW-0378">Hydrolase</keyword>
<evidence type="ECO:0000256" key="2">
    <source>
        <dbReference type="ARBA" id="ARBA00022729"/>
    </source>
</evidence>
<dbReference type="STRING" id="695850.A0A067CLP1"/>
<feature type="domain" description="Ricin B lectin" evidence="4">
    <location>
        <begin position="522"/>
        <end position="602"/>
    </location>
</feature>
<dbReference type="EMBL" id="KK583197">
    <property type="protein sequence ID" value="KDO31619.1"/>
    <property type="molecule type" value="Genomic_DNA"/>
</dbReference>
<keyword evidence="8" id="KW-1185">Reference proteome</keyword>
<dbReference type="Proteomes" id="UP000030745">
    <property type="component" value="Unassembled WGS sequence"/>
</dbReference>
<dbReference type="AlphaFoldDB" id="A0A067CLP1"/>
<dbReference type="Pfam" id="PF02055">
    <property type="entry name" value="Glyco_hydro_30"/>
    <property type="match status" value="1"/>
</dbReference>
<keyword evidence="2" id="KW-0732">Signal</keyword>
<evidence type="ECO:0000259" key="6">
    <source>
        <dbReference type="Pfam" id="PF17189"/>
    </source>
</evidence>
<dbReference type="InterPro" id="IPR000772">
    <property type="entry name" value="Ricin_B_lectin"/>
</dbReference>
<dbReference type="OMA" id="WESCMYT"/>
<dbReference type="SUPFAM" id="SSF50370">
    <property type="entry name" value="Ricin B-like lectins"/>
    <property type="match status" value="1"/>
</dbReference>
<dbReference type="InterPro" id="IPR033452">
    <property type="entry name" value="GH30_C"/>
</dbReference>
<dbReference type="KEGG" id="spar:SPRG_03539"/>
<dbReference type="GeneID" id="24126033"/>
<comment type="similarity">
    <text evidence="1">Belongs to the glycosyl hydrolase 30 family.</text>
</comment>
<evidence type="ECO:0000313" key="7">
    <source>
        <dbReference type="EMBL" id="KDO31619.1"/>
    </source>
</evidence>
<evidence type="ECO:0000256" key="1">
    <source>
        <dbReference type="ARBA" id="ARBA00005382"/>
    </source>
</evidence>
<organism evidence="7 8">
    <name type="scientific">Saprolegnia parasitica (strain CBS 223.65)</name>
    <dbReference type="NCBI Taxonomy" id="695850"/>
    <lineage>
        <taxon>Eukaryota</taxon>
        <taxon>Sar</taxon>
        <taxon>Stramenopiles</taxon>
        <taxon>Oomycota</taxon>
        <taxon>Saprolegniomycetes</taxon>
        <taxon>Saprolegniales</taxon>
        <taxon>Saprolegniaceae</taxon>
        <taxon>Saprolegnia</taxon>
    </lineage>
</organism>
<evidence type="ECO:0000256" key="3">
    <source>
        <dbReference type="ARBA" id="ARBA00022801"/>
    </source>
</evidence>
<dbReference type="FunFam" id="3.20.20.80:FF:000126">
    <property type="entry name" value="Glucosylceramidase"/>
    <property type="match status" value="1"/>
</dbReference>
<dbReference type="InterPro" id="IPR013780">
    <property type="entry name" value="Glyco_hydro_b"/>
</dbReference>
<dbReference type="SUPFAM" id="SSF51445">
    <property type="entry name" value="(Trans)glycosidases"/>
    <property type="match status" value="1"/>
</dbReference>
<dbReference type="RefSeq" id="XP_012197509.1">
    <property type="nucleotide sequence ID" value="XM_012342119.1"/>
</dbReference>
<dbReference type="OrthoDB" id="2160638at2759"/>
<gene>
    <name evidence="7" type="ORF">SPRG_03539</name>
</gene>
<evidence type="ECO:0000313" key="8">
    <source>
        <dbReference type="Proteomes" id="UP000030745"/>
    </source>
</evidence>
<protein>
    <submittedName>
        <fullName evidence="7">Uncharacterized protein</fullName>
    </submittedName>
</protein>
<dbReference type="Pfam" id="PF17189">
    <property type="entry name" value="Glyco_hydro_30C"/>
    <property type="match status" value="1"/>
</dbReference>
<sequence length="653" mass="72048">MQTEKTTYGSLPLAAADAESPMCVRHKHLRAIGLVSLASLAVGAVTYTGSAGRGVEANAVFVVETAGNNLVAPIAHAPLAAIPPLAANENSYIRIDSGVEYQEILGFGGAFTESAAIQFMKLPAEKREELIRLYFDPETGSAYSFGRVPMNSCDFSPGTYSFADVPHDATLEHFDSSVAHDNEAMIPFIRAALAKRPDMKLFLSPWSPPAWMKYPNAKGASNMLGSAAPYGLLHEYRSTWALYFSKFIDAYAGHNISFWGVTPQNEPQQHAPWEACLYDDAYQADFIGHFLGPQLRKTHPNVKLLMFDHNRGNVHMWAGAVYKHKAATQFIDGVAFHWYDNTRELDGVQNHEHVNDTHNLHPEKILLATEAANCPGVASGDTAWLRGMRYAHDILGDLNNWAAGWVDWNLILDHEGGPNKLGNACDAPMILHEDGLDFTVQPMYHFIKHFSAFVPPGSKRIASDVRVTYAAPGNVTLGNQFPGGAYHCDQSANQAFERTSDNKLKVVGTMYCLDVVHDEWLGDRIEMVNCMYTQHQWSFNNASTIQFQNMCLTARYGALDNGGRLSIEPCEAGASHQAWRFHGHELRNQMTNKCVTAGYALTQAAAFKTPANDVVLVVLNENTEDAHFTLRVGDAAVQTAVPKRGIRTYRWAA</sequence>
<dbReference type="Pfam" id="PF00652">
    <property type="entry name" value="Ricin_B_lectin"/>
    <property type="match status" value="1"/>
</dbReference>
<feature type="domain" description="Glycosyl hydrolase family 30 TIM-barrel" evidence="5">
    <location>
        <begin position="104"/>
        <end position="454"/>
    </location>
</feature>
<dbReference type="VEuPathDB" id="FungiDB:SPRG_03539"/>
<dbReference type="PROSITE" id="PS50231">
    <property type="entry name" value="RICIN_B_LECTIN"/>
    <property type="match status" value="1"/>
</dbReference>
<dbReference type="InterPro" id="IPR035992">
    <property type="entry name" value="Ricin_B-like_lectins"/>
</dbReference>
<dbReference type="GO" id="GO:0016020">
    <property type="term" value="C:membrane"/>
    <property type="evidence" value="ECO:0007669"/>
    <property type="project" value="GOC"/>
</dbReference>
<dbReference type="PANTHER" id="PTHR11069:SF23">
    <property type="entry name" value="LYSOSOMAL ACID GLUCOSYLCERAMIDASE"/>
    <property type="match status" value="1"/>
</dbReference>
<dbReference type="InterPro" id="IPR017853">
    <property type="entry name" value="GH"/>
</dbReference>
<dbReference type="PRINTS" id="PR00843">
    <property type="entry name" value="GLHYDRLASE30"/>
</dbReference>
<name>A0A067CLP1_SAPPC</name>
<evidence type="ECO:0000259" key="4">
    <source>
        <dbReference type="Pfam" id="PF00652"/>
    </source>
</evidence>
<dbReference type="Gene3D" id="2.60.40.1180">
    <property type="entry name" value="Golgi alpha-mannosidase II"/>
    <property type="match status" value="1"/>
</dbReference>
<dbReference type="Gene3D" id="3.20.20.80">
    <property type="entry name" value="Glycosidases"/>
    <property type="match status" value="1"/>
</dbReference>
<proteinExistence type="inferred from homology"/>
<dbReference type="InterPro" id="IPR001139">
    <property type="entry name" value="Glyco_hydro_30"/>
</dbReference>
<dbReference type="GO" id="GO:0004348">
    <property type="term" value="F:glucosylceramidase activity"/>
    <property type="evidence" value="ECO:0007669"/>
    <property type="project" value="InterPro"/>
</dbReference>
<accession>A0A067CLP1</accession>
<dbReference type="GO" id="GO:0006680">
    <property type="term" value="P:glucosylceramide catabolic process"/>
    <property type="evidence" value="ECO:0007669"/>
    <property type="project" value="TreeGrafter"/>
</dbReference>
<dbReference type="PANTHER" id="PTHR11069">
    <property type="entry name" value="GLUCOSYLCERAMIDASE"/>
    <property type="match status" value="1"/>
</dbReference>
<reference evidence="7 8" key="1">
    <citation type="journal article" date="2013" name="PLoS Genet.">
        <title>Distinctive expansion of potential virulence genes in the genome of the oomycete fish pathogen Saprolegnia parasitica.</title>
        <authorList>
            <person name="Jiang R.H."/>
            <person name="de Bruijn I."/>
            <person name="Haas B.J."/>
            <person name="Belmonte R."/>
            <person name="Lobach L."/>
            <person name="Christie J."/>
            <person name="van den Ackerveken G."/>
            <person name="Bottin A."/>
            <person name="Bulone V."/>
            <person name="Diaz-Moreno S.M."/>
            <person name="Dumas B."/>
            <person name="Fan L."/>
            <person name="Gaulin E."/>
            <person name="Govers F."/>
            <person name="Grenville-Briggs L.J."/>
            <person name="Horner N.R."/>
            <person name="Levin J.Z."/>
            <person name="Mammella M."/>
            <person name="Meijer H.J."/>
            <person name="Morris P."/>
            <person name="Nusbaum C."/>
            <person name="Oome S."/>
            <person name="Phillips A.J."/>
            <person name="van Rooyen D."/>
            <person name="Rzeszutek E."/>
            <person name="Saraiva M."/>
            <person name="Secombes C.J."/>
            <person name="Seidl M.F."/>
            <person name="Snel B."/>
            <person name="Stassen J.H."/>
            <person name="Sykes S."/>
            <person name="Tripathy S."/>
            <person name="van den Berg H."/>
            <person name="Vega-Arreguin J.C."/>
            <person name="Wawra S."/>
            <person name="Young S.K."/>
            <person name="Zeng Q."/>
            <person name="Dieguez-Uribeondo J."/>
            <person name="Russ C."/>
            <person name="Tyler B.M."/>
            <person name="van West P."/>
        </authorList>
    </citation>
    <scope>NUCLEOTIDE SEQUENCE [LARGE SCALE GENOMIC DNA]</scope>
    <source>
        <strain evidence="7 8">CBS 223.65</strain>
    </source>
</reference>
<dbReference type="InterPro" id="IPR033453">
    <property type="entry name" value="Glyco_hydro_30_TIM-barrel"/>
</dbReference>